<dbReference type="AlphaFoldDB" id="A0A2R6QSP4"/>
<dbReference type="EMBL" id="NKQK01000013">
    <property type="protein sequence ID" value="PSS14129.1"/>
    <property type="molecule type" value="Genomic_DNA"/>
</dbReference>
<gene>
    <name evidence="2" type="ORF">CEY00_Acc14748</name>
</gene>
<feature type="compositionally biased region" description="Polar residues" evidence="1">
    <location>
        <begin position="58"/>
        <end position="75"/>
    </location>
</feature>
<evidence type="ECO:0000313" key="2">
    <source>
        <dbReference type="EMBL" id="PSS14129.1"/>
    </source>
</evidence>
<reference evidence="3" key="2">
    <citation type="journal article" date="2018" name="BMC Genomics">
        <title>A manually annotated Actinidia chinensis var. chinensis (kiwifruit) genome highlights the challenges associated with draft genomes and gene prediction in plants.</title>
        <authorList>
            <person name="Pilkington S.M."/>
            <person name="Crowhurst R."/>
            <person name="Hilario E."/>
            <person name="Nardozza S."/>
            <person name="Fraser L."/>
            <person name="Peng Y."/>
            <person name="Gunaseelan K."/>
            <person name="Simpson R."/>
            <person name="Tahir J."/>
            <person name="Deroles S.C."/>
            <person name="Templeton K."/>
            <person name="Luo Z."/>
            <person name="Davy M."/>
            <person name="Cheng C."/>
            <person name="McNeilage M."/>
            <person name="Scaglione D."/>
            <person name="Liu Y."/>
            <person name="Zhang Q."/>
            <person name="Datson P."/>
            <person name="De Silva N."/>
            <person name="Gardiner S.E."/>
            <person name="Bassett H."/>
            <person name="Chagne D."/>
            <person name="McCallum J."/>
            <person name="Dzierzon H."/>
            <person name="Deng C."/>
            <person name="Wang Y.Y."/>
            <person name="Barron L."/>
            <person name="Manako K."/>
            <person name="Bowen J."/>
            <person name="Foster T.M."/>
            <person name="Erridge Z.A."/>
            <person name="Tiffin H."/>
            <person name="Waite C.N."/>
            <person name="Davies K.M."/>
            <person name="Grierson E.P."/>
            <person name="Laing W.A."/>
            <person name="Kirk R."/>
            <person name="Chen X."/>
            <person name="Wood M."/>
            <person name="Montefiori M."/>
            <person name="Brummell D.A."/>
            <person name="Schwinn K.E."/>
            <person name="Catanach A."/>
            <person name="Fullerton C."/>
            <person name="Li D."/>
            <person name="Meiyalaghan S."/>
            <person name="Nieuwenhuizen N."/>
            <person name="Read N."/>
            <person name="Prakash R."/>
            <person name="Hunter D."/>
            <person name="Zhang H."/>
            <person name="McKenzie M."/>
            <person name="Knabel M."/>
            <person name="Harris A."/>
            <person name="Allan A.C."/>
            <person name="Gleave A."/>
            <person name="Chen A."/>
            <person name="Janssen B.J."/>
            <person name="Plunkett B."/>
            <person name="Ampomah-Dwamena C."/>
            <person name="Voogd C."/>
            <person name="Leif D."/>
            <person name="Lafferty D."/>
            <person name="Souleyre E.J.F."/>
            <person name="Varkonyi-Gasic E."/>
            <person name="Gambi F."/>
            <person name="Hanley J."/>
            <person name="Yao J.L."/>
            <person name="Cheung J."/>
            <person name="David K.M."/>
            <person name="Warren B."/>
            <person name="Marsh K."/>
            <person name="Snowden K.C."/>
            <person name="Lin-Wang K."/>
            <person name="Brian L."/>
            <person name="Martinez-Sanchez M."/>
            <person name="Wang M."/>
            <person name="Ileperuma N."/>
            <person name="Macnee N."/>
            <person name="Campin R."/>
            <person name="McAtee P."/>
            <person name="Drummond R.S.M."/>
            <person name="Espley R.V."/>
            <person name="Ireland H.S."/>
            <person name="Wu R."/>
            <person name="Atkinson R.G."/>
            <person name="Karunairetnam S."/>
            <person name="Bulley S."/>
            <person name="Chunkath S."/>
            <person name="Hanley Z."/>
            <person name="Storey R."/>
            <person name="Thrimawithana A.H."/>
            <person name="Thomson S."/>
            <person name="David C."/>
            <person name="Testolin R."/>
            <person name="Huang H."/>
            <person name="Hellens R.P."/>
            <person name="Schaffer R.J."/>
        </authorList>
    </citation>
    <scope>NUCLEOTIDE SEQUENCE [LARGE SCALE GENOMIC DNA]</scope>
    <source>
        <strain evidence="3">cv. Red5</strain>
    </source>
</reference>
<dbReference type="STRING" id="1590841.A0A2R6QSP4"/>
<keyword evidence="3" id="KW-1185">Reference proteome</keyword>
<organism evidence="2 3">
    <name type="scientific">Actinidia chinensis var. chinensis</name>
    <name type="common">Chinese soft-hair kiwi</name>
    <dbReference type="NCBI Taxonomy" id="1590841"/>
    <lineage>
        <taxon>Eukaryota</taxon>
        <taxon>Viridiplantae</taxon>
        <taxon>Streptophyta</taxon>
        <taxon>Embryophyta</taxon>
        <taxon>Tracheophyta</taxon>
        <taxon>Spermatophyta</taxon>
        <taxon>Magnoliopsida</taxon>
        <taxon>eudicotyledons</taxon>
        <taxon>Gunneridae</taxon>
        <taxon>Pentapetalae</taxon>
        <taxon>asterids</taxon>
        <taxon>Ericales</taxon>
        <taxon>Actinidiaceae</taxon>
        <taxon>Actinidia</taxon>
    </lineage>
</organism>
<accession>A0A2R6QSP4</accession>
<comment type="caution">
    <text evidence="2">The sequence shown here is derived from an EMBL/GenBank/DDBJ whole genome shotgun (WGS) entry which is preliminary data.</text>
</comment>
<evidence type="ECO:0000313" key="3">
    <source>
        <dbReference type="Proteomes" id="UP000241394"/>
    </source>
</evidence>
<evidence type="ECO:0000256" key="1">
    <source>
        <dbReference type="SAM" id="MobiDB-lite"/>
    </source>
</evidence>
<protein>
    <submittedName>
        <fullName evidence="2">Formin-like protein</fullName>
    </submittedName>
</protein>
<dbReference type="Proteomes" id="UP000241394">
    <property type="component" value="Chromosome LG13"/>
</dbReference>
<feature type="region of interest" description="Disordered" evidence="1">
    <location>
        <begin position="41"/>
        <end position="91"/>
    </location>
</feature>
<dbReference type="Gramene" id="PSS14129">
    <property type="protein sequence ID" value="PSS14129"/>
    <property type="gene ID" value="CEY00_Acc14748"/>
</dbReference>
<proteinExistence type="predicted"/>
<reference evidence="2 3" key="1">
    <citation type="submission" date="2017-07" db="EMBL/GenBank/DDBJ databases">
        <title>An improved, manually edited Actinidia chinensis var. chinensis (kiwifruit) genome highlights the challenges associated with draft genomes and gene prediction in plants.</title>
        <authorList>
            <person name="Pilkington S."/>
            <person name="Crowhurst R."/>
            <person name="Hilario E."/>
            <person name="Nardozza S."/>
            <person name="Fraser L."/>
            <person name="Peng Y."/>
            <person name="Gunaseelan K."/>
            <person name="Simpson R."/>
            <person name="Tahir J."/>
            <person name="Deroles S."/>
            <person name="Templeton K."/>
            <person name="Luo Z."/>
            <person name="Davy M."/>
            <person name="Cheng C."/>
            <person name="Mcneilage M."/>
            <person name="Scaglione D."/>
            <person name="Liu Y."/>
            <person name="Zhang Q."/>
            <person name="Datson P."/>
            <person name="De Silva N."/>
            <person name="Gardiner S."/>
            <person name="Bassett H."/>
            <person name="Chagne D."/>
            <person name="Mccallum J."/>
            <person name="Dzierzon H."/>
            <person name="Deng C."/>
            <person name="Wang Y.-Y."/>
            <person name="Barron N."/>
            <person name="Manako K."/>
            <person name="Bowen J."/>
            <person name="Foster T."/>
            <person name="Erridge Z."/>
            <person name="Tiffin H."/>
            <person name="Waite C."/>
            <person name="Davies K."/>
            <person name="Grierson E."/>
            <person name="Laing W."/>
            <person name="Kirk R."/>
            <person name="Chen X."/>
            <person name="Wood M."/>
            <person name="Montefiori M."/>
            <person name="Brummell D."/>
            <person name="Schwinn K."/>
            <person name="Catanach A."/>
            <person name="Fullerton C."/>
            <person name="Li D."/>
            <person name="Meiyalaghan S."/>
            <person name="Nieuwenhuizen N."/>
            <person name="Read N."/>
            <person name="Prakash R."/>
            <person name="Hunter D."/>
            <person name="Zhang H."/>
            <person name="Mckenzie M."/>
            <person name="Knabel M."/>
            <person name="Harris A."/>
            <person name="Allan A."/>
            <person name="Chen A."/>
            <person name="Janssen B."/>
            <person name="Plunkett B."/>
            <person name="Dwamena C."/>
            <person name="Voogd C."/>
            <person name="Leif D."/>
            <person name="Lafferty D."/>
            <person name="Souleyre E."/>
            <person name="Varkonyi-Gasic E."/>
            <person name="Gambi F."/>
            <person name="Hanley J."/>
            <person name="Yao J.-L."/>
            <person name="Cheung J."/>
            <person name="David K."/>
            <person name="Warren B."/>
            <person name="Marsh K."/>
            <person name="Snowden K."/>
            <person name="Lin-Wang K."/>
            <person name="Brian L."/>
            <person name="Martinez-Sanchez M."/>
            <person name="Wang M."/>
            <person name="Ileperuma N."/>
            <person name="Macnee N."/>
            <person name="Campin R."/>
            <person name="Mcatee P."/>
            <person name="Drummond R."/>
            <person name="Espley R."/>
            <person name="Ireland H."/>
            <person name="Wu R."/>
            <person name="Atkinson R."/>
            <person name="Karunairetnam S."/>
            <person name="Bulley S."/>
            <person name="Chunkath S."/>
            <person name="Hanley Z."/>
            <person name="Storey R."/>
            <person name="Thrimawithana A."/>
            <person name="Thomson S."/>
            <person name="David C."/>
            <person name="Testolin R."/>
        </authorList>
    </citation>
    <scope>NUCLEOTIDE SEQUENCE [LARGE SCALE GENOMIC DNA]</scope>
    <source>
        <strain evidence="3">cv. Red5</strain>
        <tissue evidence="2">Young leaf</tissue>
    </source>
</reference>
<dbReference type="InParanoid" id="A0A2R6QSP4"/>
<dbReference type="OrthoDB" id="10502062at2759"/>
<sequence length="148" mass="16278">MTSLTRRDFVAAAEAGVLRAESVANSHDGEKTAMATTASFHSTPVLSPTGSPPHAHHSSTIGRHSLKSSSSQFSVGSRKISPSPPPENNFQKLVRFTKNRLVHRFSKKPTGSPDLNRFTYISGKIIKSNRYEFRFPVEPVRPTGSVRF</sequence>
<name>A0A2R6QSP4_ACTCC</name>